<feature type="region of interest" description="Disordered" evidence="2">
    <location>
        <begin position="1"/>
        <end position="23"/>
    </location>
</feature>
<sequence>MLQCWTRSDKAAAREADGESQQDSWLTAQLKFTRDQLDKKSSLCDQLAGELRRLQAELESKSSAQDGREEQCSPPRSPALPRSPARSPREQPLSPASRFLRVPSLDDSNFRRIEVQQLQQELAKERELHQEALRLLQAQREDRDHNVCELQQEMRDLGAGWEQREEDILSIQFSMVELQNRLKDQAALVAENADAFQIASEDLAEKEDDLEKASHRQQELLKEMNEVSGQLQAKVKQLSQELEGSKASYRALEQQTSSVVQRLEADRDVLSCELKRATAEDLQDVPDSAEEPETPRRKLAAAEAYIADLTMALERSRLLEHQDRGQEYRTSQAMSRTFARGGPNYAEETPSGFSFGEKHADLEEPDSGQTSLHVTPAVPSVLIAAEIDLGPPAGRATLTVAPWQTRSDFDSIVHEFLAHHRVKPVFEKALVHYLDDVEKQATTFPTLVTANISDIYNRYG</sequence>
<evidence type="ECO:0000256" key="1">
    <source>
        <dbReference type="SAM" id="Coils"/>
    </source>
</evidence>
<gene>
    <name evidence="3" type="ORF">PGLA2088_LOCUS21018</name>
</gene>
<proteinExistence type="predicted"/>
<name>A0A813JMK9_POLGL</name>
<dbReference type="Proteomes" id="UP000626109">
    <property type="component" value="Unassembled WGS sequence"/>
</dbReference>
<keyword evidence="1" id="KW-0175">Coiled coil</keyword>
<evidence type="ECO:0000313" key="4">
    <source>
        <dbReference type="Proteomes" id="UP000626109"/>
    </source>
</evidence>
<comment type="caution">
    <text evidence="3">The sequence shown here is derived from an EMBL/GenBank/DDBJ whole genome shotgun (WGS) entry which is preliminary data.</text>
</comment>
<protein>
    <submittedName>
        <fullName evidence="3">Uncharacterized protein</fullName>
    </submittedName>
</protein>
<dbReference type="AlphaFoldDB" id="A0A813JMK9"/>
<feature type="region of interest" description="Disordered" evidence="2">
    <location>
        <begin position="57"/>
        <end position="101"/>
    </location>
</feature>
<feature type="compositionally biased region" description="Basic and acidic residues" evidence="2">
    <location>
        <begin position="7"/>
        <end position="17"/>
    </location>
</feature>
<organism evidence="3 4">
    <name type="scientific">Polarella glacialis</name>
    <name type="common">Dinoflagellate</name>
    <dbReference type="NCBI Taxonomy" id="89957"/>
    <lineage>
        <taxon>Eukaryota</taxon>
        <taxon>Sar</taxon>
        <taxon>Alveolata</taxon>
        <taxon>Dinophyceae</taxon>
        <taxon>Suessiales</taxon>
        <taxon>Suessiaceae</taxon>
        <taxon>Polarella</taxon>
    </lineage>
</organism>
<feature type="coiled-coil region" evidence="1">
    <location>
        <begin position="115"/>
        <end position="142"/>
    </location>
</feature>
<feature type="coiled-coil region" evidence="1">
    <location>
        <begin position="196"/>
        <end position="280"/>
    </location>
</feature>
<reference evidence="3" key="1">
    <citation type="submission" date="2021-02" db="EMBL/GenBank/DDBJ databases">
        <authorList>
            <person name="Dougan E. K."/>
            <person name="Rhodes N."/>
            <person name="Thang M."/>
            <person name="Chan C."/>
        </authorList>
    </citation>
    <scope>NUCLEOTIDE SEQUENCE</scope>
</reference>
<dbReference type="EMBL" id="CAJNNW010025713">
    <property type="protein sequence ID" value="CAE8678814.1"/>
    <property type="molecule type" value="Genomic_DNA"/>
</dbReference>
<accession>A0A813JMK9</accession>
<evidence type="ECO:0000256" key="2">
    <source>
        <dbReference type="SAM" id="MobiDB-lite"/>
    </source>
</evidence>
<feature type="compositionally biased region" description="Basic and acidic residues" evidence="2">
    <location>
        <begin position="57"/>
        <end position="71"/>
    </location>
</feature>
<evidence type="ECO:0000313" key="3">
    <source>
        <dbReference type="EMBL" id="CAE8678814.1"/>
    </source>
</evidence>
<feature type="region of interest" description="Disordered" evidence="2">
    <location>
        <begin position="322"/>
        <end position="354"/>
    </location>
</feature>